<organism evidence="2">
    <name type="scientific">uncultured Nocardioidaceae bacterium</name>
    <dbReference type="NCBI Taxonomy" id="253824"/>
    <lineage>
        <taxon>Bacteria</taxon>
        <taxon>Bacillati</taxon>
        <taxon>Actinomycetota</taxon>
        <taxon>Actinomycetes</taxon>
        <taxon>Propionibacteriales</taxon>
        <taxon>Nocardioidaceae</taxon>
        <taxon>environmental samples</taxon>
    </lineage>
</organism>
<reference evidence="2" key="1">
    <citation type="submission" date="2020-02" db="EMBL/GenBank/DDBJ databases">
        <authorList>
            <person name="Meier V. D."/>
        </authorList>
    </citation>
    <scope>NUCLEOTIDE SEQUENCE</scope>
    <source>
        <strain evidence="2">AVDCRST_MAG47</strain>
    </source>
</reference>
<dbReference type="AlphaFoldDB" id="A0A6J4N2W9"/>
<protein>
    <submittedName>
        <fullName evidence="2">Putative membrane protein</fullName>
    </submittedName>
</protein>
<feature type="non-terminal residue" evidence="2">
    <location>
        <position position="127"/>
    </location>
</feature>
<proteinExistence type="predicted"/>
<accession>A0A6J4N2W9</accession>
<evidence type="ECO:0000313" key="2">
    <source>
        <dbReference type="EMBL" id="CAA9371567.1"/>
    </source>
</evidence>
<sequence length="127" mass="13362">ATASGARRGCRRLRAGLGGARAALPRCAPGGTGAARAQHADFSGIRGRSLRRDRQRLAGCRRCTDPQPDPGCAGRSLRRAGVRARGAGRRRPRRTGHRRSGGAAPRTVGAGRAVRRHGSRRERGGAV</sequence>
<feature type="region of interest" description="Disordered" evidence="1">
    <location>
        <begin position="61"/>
        <end position="127"/>
    </location>
</feature>
<feature type="non-terminal residue" evidence="2">
    <location>
        <position position="1"/>
    </location>
</feature>
<gene>
    <name evidence="2" type="ORF">AVDCRST_MAG47-1288</name>
</gene>
<name>A0A6J4N2W9_9ACTN</name>
<feature type="compositionally biased region" description="Basic residues" evidence="1">
    <location>
        <begin position="76"/>
        <end position="100"/>
    </location>
</feature>
<evidence type="ECO:0000256" key="1">
    <source>
        <dbReference type="SAM" id="MobiDB-lite"/>
    </source>
</evidence>
<dbReference type="EMBL" id="CADCUK010000090">
    <property type="protein sequence ID" value="CAA9371567.1"/>
    <property type="molecule type" value="Genomic_DNA"/>
</dbReference>